<gene>
    <name evidence="1" type="ORF">IX84_20965</name>
</gene>
<dbReference type="AlphaFoldDB" id="A0A098S2B9"/>
<dbReference type="STRING" id="1524460.IX84_20965"/>
<accession>A0A098S2B9</accession>
<sequence length="115" mass="12714">MIAFIGCQKEAIIDTVKPDIQILAPTAGAVLSVGDVMPVEVDFSENLGLHTYFIWLVAEDGMPTLVEKQHLHALRHEVRLEFPLNGLEPGTYELQVTADDHDQNTTNAVVLVHLQ</sequence>
<evidence type="ECO:0000313" key="1">
    <source>
        <dbReference type="EMBL" id="KGE86504.1"/>
    </source>
</evidence>
<comment type="caution">
    <text evidence="1">The sequence shown here is derived from an EMBL/GenBank/DDBJ whole genome shotgun (WGS) entry which is preliminary data.</text>
</comment>
<organism evidence="1 2">
    <name type="scientific">Phaeodactylibacter xiamenensis</name>
    <dbReference type="NCBI Taxonomy" id="1524460"/>
    <lineage>
        <taxon>Bacteria</taxon>
        <taxon>Pseudomonadati</taxon>
        <taxon>Bacteroidota</taxon>
        <taxon>Saprospiria</taxon>
        <taxon>Saprospirales</taxon>
        <taxon>Haliscomenobacteraceae</taxon>
        <taxon>Phaeodactylibacter</taxon>
    </lineage>
</organism>
<reference evidence="1 2" key="1">
    <citation type="journal article" date="2014" name="Int. J. Syst. Evol. Microbiol.">
        <title>Phaeodactylibacter xiamenensis gen. nov., sp. nov., a member of the family Saprospiraceae isolated from the marine alga Phaeodactylum tricornutum.</title>
        <authorList>
            <person name="Chen Z.Jr."/>
            <person name="Lei X."/>
            <person name="Lai Q."/>
            <person name="Li Y."/>
            <person name="Zhang B."/>
            <person name="Zhang J."/>
            <person name="Zhang H."/>
            <person name="Yang L."/>
            <person name="Zheng W."/>
            <person name="Tian Y."/>
            <person name="Yu Z."/>
            <person name="Xu H.Jr."/>
            <person name="Zheng T."/>
        </authorList>
    </citation>
    <scope>NUCLEOTIDE SEQUENCE [LARGE SCALE GENOMIC DNA]</scope>
    <source>
        <strain evidence="1 2">KD52</strain>
    </source>
</reference>
<keyword evidence="2" id="KW-1185">Reference proteome</keyword>
<dbReference type="Gene3D" id="2.60.40.10">
    <property type="entry name" value="Immunoglobulins"/>
    <property type="match status" value="1"/>
</dbReference>
<name>A0A098S2B9_9BACT</name>
<dbReference type="Proteomes" id="UP000029736">
    <property type="component" value="Unassembled WGS sequence"/>
</dbReference>
<dbReference type="InterPro" id="IPR013783">
    <property type="entry name" value="Ig-like_fold"/>
</dbReference>
<dbReference type="EMBL" id="JPOS01000078">
    <property type="protein sequence ID" value="KGE86504.1"/>
    <property type="molecule type" value="Genomic_DNA"/>
</dbReference>
<evidence type="ECO:0008006" key="3">
    <source>
        <dbReference type="Google" id="ProtNLM"/>
    </source>
</evidence>
<proteinExistence type="predicted"/>
<evidence type="ECO:0000313" key="2">
    <source>
        <dbReference type="Proteomes" id="UP000029736"/>
    </source>
</evidence>
<protein>
    <recommendedName>
        <fullName evidence="3">DUF4625 domain-containing protein</fullName>
    </recommendedName>
</protein>